<gene>
    <name evidence="2" type="ORF">CIPAW_07G074500</name>
</gene>
<keyword evidence="3" id="KW-1185">Reference proteome</keyword>
<dbReference type="AlphaFoldDB" id="A0A8T1PS52"/>
<feature type="compositionally biased region" description="Basic and acidic residues" evidence="1">
    <location>
        <begin position="300"/>
        <end position="318"/>
    </location>
</feature>
<sequence>MEDRSEEWKLIEFSSEAIGAKVSGMLNKGLLLGKKILIAGILVSSTPLVLPPLLAISAIGLAVSVPSGLILASYACSEKLMRKLFPGTAAPPLLLDFGLVSNDEEICRDEEEEEGAVGFGGEVDKVEGEEDRMEETERMGEMSVELVEKEIEDNTEGKATAGVEYGQGRAKKDKKEFVEDADTVGEKGYEEDVGEYEDEEEEKPLEEKIEVKNGLKEEKEEPEIEGKTDEQLLLEGHGLVVVIEGDEGSGNKVGKVETPFQGTTAALEELGCPEKASGIEEEELLRETRVLIERLRDERTGDDAEKDYRRHVEERQGGAEEGGDDKDQDFPLNRVLDIVISLNTDEREIADESGLDLFDVKTVVLPKESSTNMGREAAESAERFVAATVHASSLPSEKDIIVPSSELLQVLSNEEEIWEKIDAMRTIVGYKATPQRTCMEELKALYIFTGVELPASPSFMDPSDLGKVYESLQFLMSIVGVK</sequence>
<evidence type="ECO:0000256" key="1">
    <source>
        <dbReference type="SAM" id="MobiDB-lite"/>
    </source>
</evidence>
<comment type="caution">
    <text evidence="2">The sequence shown here is derived from an EMBL/GenBank/DDBJ whole genome shotgun (WGS) entry which is preliminary data.</text>
</comment>
<name>A0A8T1PS52_CARIL</name>
<proteinExistence type="predicted"/>
<dbReference type="EMBL" id="CM031815">
    <property type="protein sequence ID" value="KAG6647369.1"/>
    <property type="molecule type" value="Genomic_DNA"/>
</dbReference>
<reference evidence="2" key="1">
    <citation type="submission" date="2020-12" db="EMBL/GenBank/DDBJ databases">
        <title>WGS assembly of Carya illinoinensis cv. Pawnee.</title>
        <authorList>
            <person name="Platts A."/>
            <person name="Shu S."/>
            <person name="Wright S."/>
            <person name="Barry K."/>
            <person name="Edger P."/>
            <person name="Pires J.C."/>
            <person name="Schmutz J."/>
        </authorList>
    </citation>
    <scope>NUCLEOTIDE SEQUENCE</scope>
    <source>
        <tissue evidence="2">Leaf</tissue>
    </source>
</reference>
<dbReference type="PANTHER" id="PTHR37198:SF1">
    <property type="entry name" value="NUCLEOLIN"/>
    <property type="match status" value="1"/>
</dbReference>
<feature type="region of interest" description="Disordered" evidence="1">
    <location>
        <begin position="300"/>
        <end position="329"/>
    </location>
</feature>
<protein>
    <submittedName>
        <fullName evidence="2">Uncharacterized protein</fullName>
    </submittedName>
</protein>
<evidence type="ECO:0000313" key="2">
    <source>
        <dbReference type="EMBL" id="KAG6647369.1"/>
    </source>
</evidence>
<dbReference type="EMBL" id="CM031815">
    <property type="protein sequence ID" value="KAG6647370.1"/>
    <property type="molecule type" value="Genomic_DNA"/>
</dbReference>
<evidence type="ECO:0000313" key="3">
    <source>
        <dbReference type="Proteomes" id="UP000811609"/>
    </source>
</evidence>
<organism evidence="2 3">
    <name type="scientific">Carya illinoinensis</name>
    <name type="common">Pecan</name>
    <dbReference type="NCBI Taxonomy" id="32201"/>
    <lineage>
        <taxon>Eukaryota</taxon>
        <taxon>Viridiplantae</taxon>
        <taxon>Streptophyta</taxon>
        <taxon>Embryophyta</taxon>
        <taxon>Tracheophyta</taxon>
        <taxon>Spermatophyta</taxon>
        <taxon>Magnoliopsida</taxon>
        <taxon>eudicotyledons</taxon>
        <taxon>Gunneridae</taxon>
        <taxon>Pentapetalae</taxon>
        <taxon>rosids</taxon>
        <taxon>fabids</taxon>
        <taxon>Fagales</taxon>
        <taxon>Juglandaceae</taxon>
        <taxon>Carya</taxon>
    </lineage>
</organism>
<accession>A0A8T1PS52</accession>
<dbReference type="PANTHER" id="PTHR37198">
    <property type="entry name" value="NUCLEOLIN"/>
    <property type="match status" value="1"/>
</dbReference>
<dbReference type="EMBL" id="CM031815">
    <property type="protein sequence ID" value="KAG6647371.1"/>
    <property type="molecule type" value="Genomic_DNA"/>
</dbReference>
<dbReference type="Proteomes" id="UP000811609">
    <property type="component" value="Chromosome 7"/>
</dbReference>